<dbReference type="Gene3D" id="3.30.70.1230">
    <property type="entry name" value="Nucleotide cyclase"/>
    <property type="match status" value="2"/>
</dbReference>
<dbReference type="PANTHER" id="PTHR47455:SF1">
    <property type="entry name" value="GUANYLATE CYCLASE DOMAIN-CONTAINING PROTEIN"/>
    <property type="match status" value="1"/>
</dbReference>
<dbReference type="GO" id="GO:0009190">
    <property type="term" value="P:cyclic nucleotide biosynthetic process"/>
    <property type="evidence" value="ECO:0007669"/>
    <property type="project" value="InterPro"/>
</dbReference>
<reference evidence="3" key="1">
    <citation type="submission" date="2023-08" db="EMBL/GenBank/DDBJ databases">
        <title>Draft sequence of the Babesia gibsoni genome.</title>
        <authorList>
            <person name="Yamagishi J.Y."/>
            <person name="Xuan X.X."/>
        </authorList>
    </citation>
    <scope>NUCLEOTIDE SEQUENCE</scope>
    <source>
        <strain evidence="3">Azabu</strain>
    </source>
</reference>
<dbReference type="InterPro" id="IPR001054">
    <property type="entry name" value="A/G_cyclase"/>
</dbReference>
<accession>A0AAD8P7S4</accession>
<organism evidence="3 4">
    <name type="scientific">Babesia gibsoni</name>
    <dbReference type="NCBI Taxonomy" id="33632"/>
    <lineage>
        <taxon>Eukaryota</taxon>
        <taxon>Sar</taxon>
        <taxon>Alveolata</taxon>
        <taxon>Apicomplexa</taxon>
        <taxon>Aconoidasida</taxon>
        <taxon>Piroplasmida</taxon>
        <taxon>Babesiidae</taxon>
        <taxon>Babesia</taxon>
    </lineage>
</organism>
<gene>
    <name evidence="3" type="ORF">BgAZ_502470</name>
</gene>
<feature type="region of interest" description="Disordered" evidence="1">
    <location>
        <begin position="743"/>
        <end position="763"/>
    </location>
</feature>
<evidence type="ECO:0000256" key="1">
    <source>
        <dbReference type="SAM" id="MobiDB-lite"/>
    </source>
</evidence>
<comment type="caution">
    <text evidence="3">The sequence shown here is derived from an EMBL/GenBank/DDBJ whole genome shotgun (WGS) entry which is preliminary data.</text>
</comment>
<dbReference type="Proteomes" id="UP001230268">
    <property type="component" value="Unassembled WGS sequence"/>
</dbReference>
<evidence type="ECO:0000313" key="4">
    <source>
        <dbReference type="Proteomes" id="UP001230268"/>
    </source>
</evidence>
<proteinExistence type="predicted"/>
<dbReference type="PROSITE" id="PS50125">
    <property type="entry name" value="GUANYLATE_CYCLASE_2"/>
    <property type="match status" value="2"/>
</dbReference>
<name>A0AAD8P7S4_BABGI</name>
<dbReference type="SUPFAM" id="SSF55073">
    <property type="entry name" value="Nucleotide cyclase"/>
    <property type="match status" value="2"/>
</dbReference>
<dbReference type="AlphaFoldDB" id="A0AAD8P7S4"/>
<feature type="domain" description="Guanylate cyclase" evidence="2">
    <location>
        <begin position="355"/>
        <end position="497"/>
    </location>
</feature>
<dbReference type="InterPro" id="IPR029787">
    <property type="entry name" value="Nucleotide_cyclase"/>
</dbReference>
<protein>
    <submittedName>
        <fullName evidence="3">Adenylyl cyclase beta</fullName>
    </submittedName>
</protein>
<feature type="region of interest" description="Disordered" evidence="1">
    <location>
        <begin position="188"/>
        <end position="207"/>
    </location>
</feature>
<evidence type="ECO:0000313" key="3">
    <source>
        <dbReference type="EMBL" id="KAK1441915.1"/>
    </source>
</evidence>
<sequence length="1124" mass="126054">MLQSFELCNCVGRAKPVERSETTYDYFDIYDAKKEDERMKEEWQWLSIRCERRLNEQLRFYQQQLAESCDAVQSHDETPAPCTEFVCYIPKLIRRFIRERLGSSGPEPRDIADTYAVTVFCDVSGFTALAEAIERSGDPQAAATLGCSLNSFFNPLICIINRWGGDIMKFSGDAVLVAWFVKGKENACDSTDEAEPNEPSQKDANTLEPDLDDAWRQCALALKCCEELHKTLHEYPTGVENKTLAMHIGVGFGKVAIVHVGGMMERWEFVIAGKPLEEIAVAEPLASKGQTVLSHSVYEIIQDEIKVTEIENHEGYFLFHEFMELVDVEPNEDPEESFDLPPESVPSFRTYMPSYIFFRLMSGYSVFNNEMRRLSTIFVSVPGLDVSSRGGRDMAQQLMSVCQRATYALEGSLNKFLVDDKGVVLLIFIGFPPVYHTDDPVRAVLVSLKIVNDCAKLGLSPGVGVTTGSVWCGTLGNSIRKEYTCLGDYVNLSARLMGKAAASSEHKIIVDEKTATEAGHFLKFEELEPVMLKGKEAATRIFTPTGKVNKFDSNALEGATPLETWKQWGTYKTVKGCLYDSQLLDHGGVVLIEGHVGCGTQDLRLAITSFIRKRGYNNCFSLSNISEDSPAISIANDENCAWRDLCNGLVSTWASSPSRKAMVTSYHHSKYLYGQSDHCVSKKVVGEVVKELLHPILHWRMGTLKPLVMGLEVEPLRNILGHRVTPSNHESVAAGIFHRWVGGEKDSDSDTGDESEDNEDNIAKTNVTVCNTTLLDQKIMKESIAPFVASMVHGFSTSEPICIILNIRRGSTIHAEMDDGSCETITELSKLSMERRRDRLSASTRSKPILFIVVTYPNNVFLSWYEELKKMANECTSYVKVPKLNKTQLADFIVHFFNLESNKTVPKELIDHVYQNTSGMAQFAYKTLENMVEAGAVVLEDVDDDCSSDSDNENAKPAMRLLRRSEILDIFDKPLMFSENNMYHRKDLGISLEQPTRRKKKLVSVNLAGVGSIDDITAFAMSVVDRLKPYELFVAKVACLLKEPLMRRDLLGENPHGFTDEQFDGLLRSLIVNEVLETESDISTSDQIGPEVQLRLCSNAMANVLLQRVLEEEREWFGKHFNLK</sequence>
<dbReference type="CDD" id="cd07302">
    <property type="entry name" value="CHD"/>
    <property type="match status" value="2"/>
</dbReference>
<feature type="compositionally biased region" description="Acidic residues" evidence="1">
    <location>
        <begin position="749"/>
        <end position="760"/>
    </location>
</feature>
<dbReference type="PANTHER" id="PTHR47455">
    <property type="entry name" value="ADENYLYL CYCLASE BETA"/>
    <property type="match status" value="1"/>
</dbReference>
<dbReference type="GO" id="GO:0035556">
    <property type="term" value="P:intracellular signal transduction"/>
    <property type="evidence" value="ECO:0007669"/>
    <property type="project" value="InterPro"/>
</dbReference>
<keyword evidence="4" id="KW-1185">Reference proteome</keyword>
<feature type="domain" description="Guanylate cyclase" evidence="2">
    <location>
        <begin position="117"/>
        <end position="283"/>
    </location>
</feature>
<dbReference type="EMBL" id="JAVEPI010000005">
    <property type="protein sequence ID" value="KAK1441915.1"/>
    <property type="molecule type" value="Genomic_DNA"/>
</dbReference>
<evidence type="ECO:0000259" key="2">
    <source>
        <dbReference type="PROSITE" id="PS50125"/>
    </source>
</evidence>